<dbReference type="AlphaFoldDB" id="A0A9R0W6Z2"/>
<dbReference type="Proteomes" id="UP000324705">
    <property type="component" value="Chromosome 4A"/>
</dbReference>
<dbReference type="Gramene" id="TRITD4Av1G257710.1">
    <property type="protein sequence ID" value="TRITD4Av1G257710.1"/>
    <property type="gene ID" value="TRITD4Av1G257710"/>
</dbReference>
<gene>
    <name evidence="1" type="ORF">TRITD_4Av1G257710</name>
</gene>
<organism evidence="1 2">
    <name type="scientific">Triticum turgidum subsp. durum</name>
    <name type="common">Durum wheat</name>
    <name type="synonym">Triticum durum</name>
    <dbReference type="NCBI Taxonomy" id="4567"/>
    <lineage>
        <taxon>Eukaryota</taxon>
        <taxon>Viridiplantae</taxon>
        <taxon>Streptophyta</taxon>
        <taxon>Embryophyta</taxon>
        <taxon>Tracheophyta</taxon>
        <taxon>Spermatophyta</taxon>
        <taxon>Magnoliopsida</taxon>
        <taxon>Liliopsida</taxon>
        <taxon>Poales</taxon>
        <taxon>Poaceae</taxon>
        <taxon>BOP clade</taxon>
        <taxon>Pooideae</taxon>
        <taxon>Triticodae</taxon>
        <taxon>Triticeae</taxon>
        <taxon>Triticinae</taxon>
        <taxon>Triticum</taxon>
    </lineage>
</organism>
<name>A0A9R0W6Z2_TRITD</name>
<reference evidence="1 2" key="1">
    <citation type="submission" date="2017-09" db="EMBL/GenBank/DDBJ databases">
        <authorList>
            <consortium name="International Durum Wheat Genome Sequencing Consortium (IDWGSC)"/>
            <person name="Milanesi L."/>
        </authorList>
    </citation>
    <scope>NUCLEOTIDE SEQUENCE [LARGE SCALE GENOMIC DNA]</scope>
    <source>
        <strain evidence="2">cv. Svevo</strain>
    </source>
</reference>
<evidence type="ECO:0000313" key="2">
    <source>
        <dbReference type="Proteomes" id="UP000324705"/>
    </source>
</evidence>
<sequence length="117" mass="13110">MFGSSQGCLHYAIASSIDKIELWCLKDCDSKELVLKNTANIDKLMSMTGKRYTVDEIHPDCDIIFLVSRAGDTLAAYDVRHQEVGCILNVEINNTVRHRFLPYVPLFSESLADADGQ</sequence>
<evidence type="ECO:0000313" key="1">
    <source>
        <dbReference type="EMBL" id="VAH99630.1"/>
    </source>
</evidence>
<proteinExistence type="predicted"/>
<accession>A0A9R0W6Z2</accession>
<dbReference type="OMA" id="MIFLDSC"/>
<keyword evidence="2" id="KW-1185">Reference proteome</keyword>
<dbReference type="EMBL" id="LT934117">
    <property type="protein sequence ID" value="VAH99630.1"/>
    <property type="molecule type" value="Genomic_DNA"/>
</dbReference>
<protein>
    <submittedName>
        <fullName evidence="1">Uncharacterized protein</fullName>
    </submittedName>
</protein>